<evidence type="ECO:0008006" key="4">
    <source>
        <dbReference type="Google" id="ProtNLM"/>
    </source>
</evidence>
<sequence>MKRAALLIVPFFLFGCSHSSGPWEDSDYVNDMEVGRTVFENGRLAQAEFKYDSAFQRAFLIDDEGSIHDAGFNLATSQLRQNHVTQALKTIDKAIDALKTRHYHHIEDLYLIKTAALYRQKNYQESLRAAKTAQKSSDKPTQEEAIAFEGYNAAALKDDTHLLNAIHRLSKAEKKRNQANLMELQTLYALSHQQWSQALTLAQNLTRYRQVSGDYIAMRRALELQAKAFSGNGQSQEADRVRQQIKDSQDRDEKPL</sequence>
<accession>A0A6P1NDN2</accession>
<dbReference type="AlphaFoldDB" id="A0A6P1NDN2"/>
<name>A0A6P1NDN2_9PROT</name>
<dbReference type="Proteomes" id="UP000463975">
    <property type="component" value="Chromosome"/>
</dbReference>
<dbReference type="SUPFAM" id="SSF48452">
    <property type="entry name" value="TPR-like"/>
    <property type="match status" value="1"/>
</dbReference>
<evidence type="ECO:0000313" key="2">
    <source>
        <dbReference type="EMBL" id="QHI95608.1"/>
    </source>
</evidence>
<dbReference type="Gene3D" id="1.25.40.10">
    <property type="entry name" value="Tetratricopeptide repeat domain"/>
    <property type="match status" value="1"/>
</dbReference>
<organism evidence="2 3">
    <name type="scientific">Aristophania vespae</name>
    <dbReference type="NCBI Taxonomy" id="2697033"/>
    <lineage>
        <taxon>Bacteria</taxon>
        <taxon>Pseudomonadati</taxon>
        <taxon>Pseudomonadota</taxon>
        <taxon>Alphaproteobacteria</taxon>
        <taxon>Acetobacterales</taxon>
        <taxon>Acetobacteraceae</taxon>
        <taxon>Aristophania</taxon>
    </lineage>
</organism>
<keyword evidence="3" id="KW-1185">Reference proteome</keyword>
<protein>
    <recommendedName>
        <fullName evidence="4">Tetratricopeptide repeat protein</fullName>
    </recommendedName>
</protein>
<evidence type="ECO:0000313" key="3">
    <source>
        <dbReference type="Proteomes" id="UP000463975"/>
    </source>
</evidence>
<reference evidence="2 3" key="1">
    <citation type="submission" date="2020-01" db="EMBL/GenBank/DDBJ databases">
        <title>Genome sequencing of strain KACC 21507.</title>
        <authorList>
            <person name="Heo J."/>
            <person name="Kim S.-J."/>
            <person name="Kim J.-S."/>
            <person name="Hong S.-B."/>
            <person name="Kwon S.-W."/>
        </authorList>
    </citation>
    <scope>NUCLEOTIDE SEQUENCE [LARGE SCALE GENOMIC DNA]</scope>
    <source>
        <strain evidence="2 3">KACC 21507</strain>
    </source>
</reference>
<gene>
    <name evidence="2" type="ORF">GT348_04395</name>
</gene>
<proteinExistence type="predicted"/>
<dbReference type="PROSITE" id="PS51257">
    <property type="entry name" value="PROKAR_LIPOPROTEIN"/>
    <property type="match status" value="1"/>
</dbReference>
<feature type="compositionally biased region" description="Basic and acidic residues" evidence="1">
    <location>
        <begin position="237"/>
        <end position="256"/>
    </location>
</feature>
<dbReference type="InterPro" id="IPR011990">
    <property type="entry name" value="TPR-like_helical_dom_sf"/>
</dbReference>
<evidence type="ECO:0000256" key="1">
    <source>
        <dbReference type="SAM" id="MobiDB-lite"/>
    </source>
</evidence>
<dbReference type="KEGG" id="bomb:GT348_04395"/>
<dbReference type="RefSeq" id="WP_160618684.1">
    <property type="nucleotide sequence ID" value="NZ_CP047652.1"/>
</dbReference>
<dbReference type="EMBL" id="CP047652">
    <property type="protein sequence ID" value="QHI95608.1"/>
    <property type="molecule type" value="Genomic_DNA"/>
</dbReference>
<feature type="region of interest" description="Disordered" evidence="1">
    <location>
        <begin position="230"/>
        <end position="256"/>
    </location>
</feature>